<dbReference type="SUPFAM" id="SSF53756">
    <property type="entry name" value="UDP-Glycosyltransferase/glycogen phosphorylase"/>
    <property type="match status" value="1"/>
</dbReference>
<reference evidence="4 5" key="1">
    <citation type="submission" date="2023-06" db="EMBL/GenBank/DDBJ databases">
        <title>Aquibacillus rhizosphaerae LR5S19.</title>
        <authorList>
            <person name="Sun J.-Q."/>
        </authorList>
    </citation>
    <scope>NUCLEOTIDE SEQUENCE [LARGE SCALE GENOMIC DNA]</scope>
    <source>
        <strain evidence="4 5">LR5S19</strain>
    </source>
</reference>
<dbReference type="EMBL" id="JASTZU010000001">
    <property type="protein sequence ID" value="MDL4838956.1"/>
    <property type="molecule type" value="Genomic_DNA"/>
</dbReference>
<evidence type="ECO:0000256" key="1">
    <source>
        <dbReference type="ARBA" id="ARBA00022679"/>
    </source>
</evidence>
<accession>A0ABT7L2X0</accession>
<proteinExistence type="predicted"/>
<dbReference type="Proteomes" id="UP001235343">
    <property type="component" value="Unassembled WGS sequence"/>
</dbReference>
<dbReference type="InterPro" id="IPR015393">
    <property type="entry name" value="DUF1972"/>
</dbReference>
<gene>
    <name evidence="4" type="ORF">QQS35_00510</name>
</gene>
<dbReference type="InterPro" id="IPR001296">
    <property type="entry name" value="Glyco_trans_1"/>
</dbReference>
<protein>
    <submittedName>
        <fullName evidence="4">DUF1972 domain-containing protein</fullName>
    </submittedName>
</protein>
<feature type="domain" description="DUF1972" evidence="3">
    <location>
        <begin position="1"/>
        <end position="186"/>
    </location>
</feature>
<dbReference type="Pfam" id="PF00534">
    <property type="entry name" value="Glycos_transf_1"/>
    <property type="match status" value="1"/>
</dbReference>
<dbReference type="NCBIfam" id="NF046071">
    <property type="entry name" value="B1-4RhmsylTfaseCps2T"/>
    <property type="match status" value="1"/>
</dbReference>
<dbReference type="PANTHER" id="PTHR46401">
    <property type="entry name" value="GLYCOSYLTRANSFERASE WBBK-RELATED"/>
    <property type="match status" value="1"/>
</dbReference>
<comment type="caution">
    <text evidence="4">The sequence shown here is derived from an EMBL/GenBank/DDBJ whole genome shotgun (WGS) entry which is preliminary data.</text>
</comment>
<dbReference type="Gene3D" id="3.40.50.2000">
    <property type="entry name" value="Glycogen Phosphorylase B"/>
    <property type="match status" value="2"/>
</dbReference>
<sequence length="386" mass="45006">MTNVFIIGSKGIPAKYGGFETFVENLTSRNENPDIRYHIACLSEDSDEEYIYNNSRCFNVKVPNIGSAKAVLYDLISLKKSIEYIKKNNIQDSIIYVLTCRIGPFLVLFKKQIEKYKIKLCVNPDGNEWKRSKWNKGVKKYWKYSEKLSIKNIRNVICDSKGIEKYINEEYSSYSPITYFIPYGAELTSSRLTDKSQELKRFYNEHKVKKNEFYLVVGRFVPENNIQTIIKEFINSDTSKDLIIISNVEKNKFYNQLLDETKFDLDKKVKFVGTIYDQELLKKIREDAFAYIHGHEVGGTNPSLLEALASTKINLLYNVNFNREVGGDSALYFSKDDYDLKNLIGKVEDFECNDIRKYAGKAKERIREEYNWSDVVNSYEQLFLSI</sequence>
<evidence type="ECO:0000259" key="3">
    <source>
        <dbReference type="Pfam" id="PF09314"/>
    </source>
</evidence>
<keyword evidence="5" id="KW-1185">Reference proteome</keyword>
<feature type="domain" description="Glycosyl transferase family 1" evidence="2">
    <location>
        <begin position="206"/>
        <end position="357"/>
    </location>
</feature>
<name>A0ABT7L2X0_9BACI</name>
<dbReference type="PANTHER" id="PTHR46401:SF2">
    <property type="entry name" value="GLYCOSYLTRANSFERASE WBBK-RELATED"/>
    <property type="match status" value="1"/>
</dbReference>
<evidence type="ECO:0000259" key="2">
    <source>
        <dbReference type="Pfam" id="PF00534"/>
    </source>
</evidence>
<evidence type="ECO:0000313" key="4">
    <source>
        <dbReference type="EMBL" id="MDL4838956.1"/>
    </source>
</evidence>
<organism evidence="4 5">
    <name type="scientific">Aquibacillus rhizosphaerae</name>
    <dbReference type="NCBI Taxonomy" id="3051431"/>
    <lineage>
        <taxon>Bacteria</taxon>
        <taxon>Bacillati</taxon>
        <taxon>Bacillota</taxon>
        <taxon>Bacilli</taxon>
        <taxon>Bacillales</taxon>
        <taxon>Bacillaceae</taxon>
        <taxon>Aquibacillus</taxon>
    </lineage>
</organism>
<dbReference type="Pfam" id="PF09314">
    <property type="entry name" value="DUF1972"/>
    <property type="match status" value="1"/>
</dbReference>
<evidence type="ECO:0000313" key="5">
    <source>
        <dbReference type="Proteomes" id="UP001235343"/>
    </source>
</evidence>
<dbReference type="RefSeq" id="WP_285929723.1">
    <property type="nucleotide sequence ID" value="NZ_JASTZU010000001.1"/>
</dbReference>
<keyword evidence="1" id="KW-0808">Transferase</keyword>